<evidence type="ECO:0000313" key="2">
    <source>
        <dbReference type="Proteomes" id="UP000031838"/>
    </source>
</evidence>
<protein>
    <recommendedName>
        <fullName evidence="3">Fimbrial protein</fullName>
    </recommendedName>
</protein>
<evidence type="ECO:0000313" key="1">
    <source>
        <dbReference type="EMBL" id="AJK50640.1"/>
    </source>
</evidence>
<dbReference type="HOGENOM" id="CLU_600885_0_0_4"/>
<dbReference type="KEGG" id="bgp:BGL_2c25860"/>
<gene>
    <name evidence="1" type="ORF">BGL_2c25860</name>
</gene>
<name>A0A0B6SBH2_BURPL</name>
<dbReference type="AlphaFoldDB" id="A0A0B6SBH2"/>
<accession>A0A0B6SBH2</accession>
<organism evidence="1 2">
    <name type="scientific">Burkholderia plantarii</name>
    <dbReference type="NCBI Taxonomy" id="41899"/>
    <lineage>
        <taxon>Bacteria</taxon>
        <taxon>Pseudomonadati</taxon>
        <taxon>Pseudomonadota</taxon>
        <taxon>Betaproteobacteria</taxon>
        <taxon>Burkholderiales</taxon>
        <taxon>Burkholderiaceae</taxon>
        <taxon>Burkholderia</taxon>
    </lineage>
</organism>
<sequence>MNLRSASSVFAQQSVLCRHRCATRPRGRITRPVATVHRPWIRRSCARILLSGGLLLLSLFAQEPAWASELTITASYKSSVMGAGGQFTNTTPQSGICVDLPGMCPQGYFSILFPWAGNLSKNPGIGTKTVPRTSFSNPEDNAYLAFDAGVKPVTVTSQSGISRQVELTVDAIGFYHYPSIGGDERQYGSPRGTNCRAVGTPRYQPTHWYTYDDVYAMFGASGPGPVVCYVMPATAYLTYPQWIAYSHLSFRYRLTLAKPWTWAPGVYRGSYLYRYGAGRDIYFGRNFQGTVDDVSLDFVLTVLPDMYIRFPGDHDGVVSADLAPPGGWFDWQGRMPPTLTAEVPFDFATLGPVRISLQCQNPAGDTCGIVDSTGGAPLAVDALLTDNHLKDDSGRVAIDSRLTTTARAFTPLAGLPVGIVPARLTFRTQPGATRQMQAGHRYGGLVTIVFDSGTD</sequence>
<dbReference type="EMBL" id="CP002581">
    <property type="protein sequence ID" value="AJK50640.1"/>
    <property type="molecule type" value="Genomic_DNA"/>
</dbReference>
<reference evidence="2" key="1">
    <citation type="submission" date="2011-03" db="EMBL/GenBank/DDBJ databases">
        <authorList>
            <person name="Voget S."/>
            <person name="Streit W.R."/>
            <person name="Jaeger K.E."/>
            <person name="Daniel R."/>
        </authorList>
    </citation>
    <scope>NUCLEOTIDE SEQUENCE [LARGE SCALE GENOMIC DNA]</scope>
    <source>
        <strain evidence="2">PG1</strain>
    </source>
</reference>
<proteinExistence type="predicted"/>
<dbReference type="Proteomes" id="UP000031838">
    <property type="component" value="Chromosome 2"/>
</dbReference>
<evidence type="ECO:0008006" key="3">
    <source>
        <dbReference type="Google" id="ProtNLM"/>
    </source>
</evidence>
<keyword evidence="2" id="KW-1185">Reference proteome</keyword>
<reference evidence="1 2" key="2">
    <citation type="journal article" date="2016" name="Appl. Microbiol. Biotechnol.">
        <title>Mutations improving production and secretion of extracellular lipase by Burkholderia glumae PG1.</title>
        <authorList>
            <person name="Knapp A."/>
            <person name="Voget S."/>
            <person name="Gao R."/>
            <person name="Zaburannyi N."/>
            <person name="Krysciak D."/>
            <person name="Breuer M."/>
            <person name="Hauer B."/>
            <person name="Streit W.R."/>
            <person name="Muller R."/>
            <person name="Daniel R."/>
            <person name="Jaeger K.E."/>
        </authorList>
    </citation>
    <scope>NUCLEOTIDE SEQUENCE [LARGE SCALE GENOMIC DNA]</scope>
    <source>
        <strain evidence="1 2">PG1</strain>
    </source>
</reference>